<evidence type="ECO:0000313" key="5">
    <source>
        <dbReference type="RefSeq" id="XP_025836580.1"/>
    </source>
</evidence>
<reference evidence="5" key="1">
    <citation type="submission" date="2025-08" db="UniProtKB">
        <authorList>
            <consortium name="RefSeq"/>
        </authorList>
    </citation>
    <scope>IDENTIFICATION</scope>
    <source>
        <tissue evidence="5">Entire body</tissue>
    </source>
</reference>
<feature type="region of interest" description="Disordered" evidence="3">
    <location>
        <begin position="74"/>
        <end position="125"/>
    </location>
</feature>
<dbReference type="KEGG" id="apln:112906530"/>
<feature type="compositionally biased region" description="Low complexity" evidence="3">
    <location>
        <begin position="89"/>
        <end position="121"/>
    </location>
</feature>
<evidence type="ECO:0000256" key="1">
    <source>
        <dbReference type="ARBA" id="ARBA00004123"/>
    </source>
</evidence>
<dbReference type="PANTHER" id="PTHR15502:SF7">
    <property type="entry name" value="CALCINEURIN-BINDING PROTEIN CABIN-1"/>
    <property type="match status" value="1"/>
</dbReference>
<dbReference type="OrthoDB" id="77564at2759"/>
<evidence type="ECO:0000313" key="4">
    <source>
        <dbReference type="Proteomes" id="UP000192223"/>
    </source>
</evidence>
<dbReference type="GO" id="GO:0006325">
    <property type="term" value="P:chromatin organization"/>
    <property type="evidence" value="ECO:0007669"/>
    <property type="project" value="InterPro"/>
</dbReference>
<gene>
    <name evidence="5" type="primary">LOC112906530</name>
</gene>
<feature type="compositionally biased region" description="Basic and acidic residues" evidence="3">
    <location>
        <begin position="74"/>
        <end position="88"/>
    </location>
</feature>
<organism evidence="4 5">
    <name type="scientific">Agrilus planipennis</name>
    <name type="common">Emerald ash borer</name>
    <name type="synonym">Agrilus marcopoli</name>
    <dbReference type="NCBI Taxonomy" id="224129"/>
    <lineage>
        <taxon>Eukaryota</taxon>
        <taxon>Metazoa</taxon>
        <taxon>Ecdysozoa</taxon>
        <taxon>Arthropoda</taxon>
        <taxon>Hexapoda</taxon>
        <taxon>Insecta</taxon>
        <taxon>Pterygota</taxon>
        <taxon>Neoptera</taxon>
        <taxon>Endopterygota</taxon>
        <taxon>Coleoptera</taxon>
        <taxon>Polyphaga</taxon>
        <taxon>Elateriformia</taxon>
        <taxon>Buprestoidea</taxon>
        <taxon>Buprestidae</taxon>
        <taxon>Agrilinae</taxon>
        <taxon>Agrilus</taxon>
    </lineage>
</organism>
<dbReference type="GeneID" id="112906530"/>
<keyword evidence="4" id="KW-1185">Reference proteome</keyword>
<dbReference type="GO" id="GO:0031491">
    <property type="term" value="F:nucleosome binding"/>
    <property type="evidence" value="ECO:0007669"/>
    <property type="project" value="TreeGrafter"/>
</dbReference>
<comment type="subcellular location">
    <subcellularLocation>
        <location evidence="1">Nucleus</location>
    </subcellularLocation>
</comment>
<protein>
    <submittedName>
        <fullName evidence="5">Calcineurin-binding protein cabin-1-like</fullName>
    </submittedName>
</protein>
<proteinExistence type="predicted"/>
<dbReference type="AlphaFoldDB" id="A0A7F5RL70"/>
<dbReference type="GO" id="GO:0005634">
    <property type="term" value="C:nucleus"/>
    <property type="evidence" value="ECO:0007669"/>
    <property type="project" value="UniProtKB-SubCell"/>
</dbReference>
<accession>A0A7F5RL70</accession>
<dbReference type="InParanoid" id="A0A7F5RL70"/>
<sequence>MDEVMLKTMKEEEAIEDIDSDPANAEAEFNKFFESTKEKLQTEISKCIKEEQETIEKNETAKYVEDKKVIEIKTKKEDEEKGIRKSLDDTTTTCSSSSDSSSSDSDSDDSSSTTSTATSSDAPTGFLSNSEIDNLINQCVEGLEQYIIRLPQNYKALYRLTHLFFHYKSRKDLSKCRQLLLGQYRCRNNMLVTGLFSDRKTNNFFNGVWRIPSGEIDRPGSLAAHMVRCVTILLQVLRNTNDHKILLDVCLQLRRIPDQDK</sequence>
<name>A0A7F5RL70_AGRPL</name>
<keyword evidence="2" id="KW-0539">Nucleus</keyword>
<dbReference type="RefSeq" id="XP_025836580.1">
    <property type="nucleotide sequence ID" value="XM_025980795.1"/>
</dbReference>
<evidence type="ECO:0000256" key="3">
    <source>
        <dbReference type="SAM" id="MobiDB-lite"/>
    </source>
</evidence>
<dbReference type="Proteomes" id="UP000192223">
    <property type="component" value="Unplaced"/>
</dbReference>
<dbReference type="PANTHER" id="PTHR15502">
    <property type="entry name" value="CALCINEURIN-BINDING PROTEIN CABIN 1-RELATED"/>
    <property type="match status" value="1"/>
</dbReference>
<evidence type="ECO:0000256" key="2">
    <source>
        <dbReference type="ARBA" id="ARBA00023242"/>
    </source>
</evidence>
<dbReference type="InterPro" id="IPR033053">
    <property type="entry name" value="Hir3/CABIN1"/>
</dbReference>